<evidence type="ECO:0000259" key="10">
    <source>
        <dbReference type="PROSITE" id="PS50089"/>
    </source>
</evidence>
<dbReference type="SUPFAM" id="SSF57850">
    <property type="entry name" value="RING/U-box"/>
    <property type="match status" value="1"/>
</dbReference>
<dbReference type="Proteomes" id="UP001044222">
    <property type="component" value="Chromosome 14"/>
</dbReference>
<evidence type="ECO:0000256" key="8">
    <source>
        <dbReference type="PROSITE-ProRule" id="PRU00175"/>
    </source>
</evidence>
<dbReference type="Pfam" id="PF00097">
    <property type="entry name" value="zf-C3HC4"/>
    <property type="match status" value="1"/>
</dbReference>
<keyword evidence="9" id="KW-0963">Cytoplasm</keyword>
<dbReference type="SMART" id="SM00184">
    <property type="entry name" value="RING"/>
    <property type="match status" value="1"/>
</dbReference>
<dbReference type="InterPro" id="IPR013083">
    <property type="entry name" value="Znf_RING/FYVE/PHD"/>
</dbReference>
<evidence type="ECO:0000256" key="2">
    <source>
        <dbReference type="ARBA" id="ARBA00004906"/>
    </source>
</evidence>
<evidence type="ECO:0000256" key="5">
    <source>
        <dbReference type="ARBA" id="ARBA00022723"/>
    </source>
</evidence>
<keyword evidence="5 9" id="KW-0479">Metal-binding</keyword>
<feature type="domain" description="RING-type" evidence="10">
    <location>
        <begin position="342"/>
        <end position="381"/>
    </location>
</feature>
<dbReference type="FunFam" id="3.30.390.130:FF:000001">
    <property type="entry name" value="Probable E3 ubiquitin-protein ligase DTX3"/>
    <property type="match status" value="1"/>
</dbReference>
<keyword evidence="12" id="KW-1185">Reference proteome</keyword>
<dbReference type="PANTHER" id="PTHR12622">
    <property type="entry name" value="DELTEX-RELATED"/>
    <property type="match status" value="1"/>
</dbReference>
<keyword evidence="6 8" id="KW-0863">Zinc-finger</keyword>
<dbReference type="EMBL" id="JAFIRN010000014">
    <property type="protein sequence ID" value="KAG5836220.1"/>
    <property type="molecule type" value="Genomic_DNA"/>
</dbReference>
<keyword evidence="4 9" id="KW-0808">Transferase</keyword>
<comment type="similarity">
    <text evidence="3 9">Belongs to the Deltex family.</text>
</comment>
<gene>
    <name evidence="11" type="ORF">ANANG_G00252280</name>
</gene>
<proteinExistence type="inferred from homology"/>
<keyword evidence="7 9" id="KW-0862">Zinc</keyword>
<dbReference type="GO" id="GO:0007219">
    <property type="term" value="P:Notch signaling pathway"/>
    <property type="evidence" value="ECO:0007669"/>
    <property type="project" value="InterPro"/>
</dbReference>
<accession>A0A9D3RMZ3</accession>
<dbReference type="InterPro" id="IPR039396">
    <property type="entry name" value="Deltex_C"/>
</dbReference>
<dbReference type="Gene3D" id="3.30.40.10">
    <property type="entry name" value="Zinc/RING finger domain, C3HC4 (zinc finger)"/>
    <property type="match status" value="1"/>
</dbReference>
<dbReference type="Gene3D" id="3.30.390.130">
    <property type="match status" value="1"/>
</dbReference>
<dbReference type="PROSITE" id="PS00518">
    <property type="entry name" value="ZF_RING_1"/>
    <property type="match status" value="1"/>
</dbReference>
<dbReference type="InterPro" id="IPR017907">
    <property type="entry name" value="Znf_RING_CS"/>
</dbReference>
<dbReference type="GO" id="GO:0005737">
    <property type="term" value="C:cytoplasm"/>
    <property type="evidence" value="ECO:0007669"/>
    <property type="project" value="UniProtKB-SubCell"/>
</dbReference>
<dbReference type="GO" id="GO:0008270">
    <property type="term" value="F:zinc ion binding"/>
    <property type="evidence" value="ECO:0007669"/>
    <property type="project" value="UniProtKB-KW"/>
</dbReference>
<dbReference type="InterPro" id="IPR039398">
    <property type="entry name" value="Deltex_fam"/>
</dbReference>
<organism evidence="11 12">
    <name type="scientific">Anguilla anguilla</name>
    <name type="common">European freshwater eel</name>
    <name type="synonym">Muraena anguilla</name>
    <dbReference type="NCBI Taxonomy" id="7936"/>
    <lineage>
        <taxon>Eukaryota</taxon>
        <taxon>Metazoa</taxon>
        <taxon>Chordata</taxon>
        <taxon>Craniata</taxon>
        <taxon>Vertebrata</taxon>
        <taxon>Euteleostomi</taxon>
        <taxon>Actinopterygii</taxon>
        <taxon>Neopterygii</taxon>
        <taxon>Teleostei</taxon>
        <taxon>Anguilliformes</taxon>
        <taxon>Anguillidae</taxon>
        <taxon>Anguilla</taxon>
    </lineage>
</organism>
<sequence>MALSTGNENSAFSQRDTQVEKENLTVPLFQYWHITTACNKEIAQIQRSNGVDIKGQALVSIMAPAREEGKSSLPRAKEEFTSLFQKCAQDIHLVTVSTTNLDQRNMMEMLKEIQREECKLVLSVSSNGCQLSGPKESLDKFQRKWKLESRQWDSEEVLHKTFEMNLQDPLEKQGLSMDPFHWLFINNVFEKQVMAIKQKFGVDFAVEPAAGIVNVKAVPAKDQKFSLACHALRALEQLYQKGATNILACPLEKSIHSKVERIKSAFEEVRSRHPNVGEGDANGPWRLVGLAEHLWPAVEEVELLLGEAVFSEEAKMRLQRPKSSPTVSGGAAASQAGVAEDCPICMDTLRDKKKLKCTHEFCRDCLEKSMESIGPCCPVCKEVFGKMEGSQPEGEMKYWKMKTVLPGFPHCGTIEIEYHIPDGIQTKKHPTPGKRFRGAQRQAYLPDNFEGNEVLRLLERAFNQKLIFTVGTSTTTGATDTVTWNDIHHKTNTHGGPQSFGYPDPGYLKRVKEELKAKGIE</sequence>
<comment type="caution">
    <text evidence="11">The sequence shown here is derived from an EMBL/GenBank/DDBJ whole genome shotgun (WGS) entry which is preliminary data.</text>
</comment>
<evidence type="ECO:0000256" key="1">
    <source>
        <dbReference type="ARBA" id="ARBA00000900"/>
    </source>
</evidence>
<evidence type="ECO:0000256" key="7">
    <source>
        <dbReference type="ARBA" id="ARBA00022833"/>
    </source>
</evidence>
<dbReference type="PROSITE" id="PS50089">
    <property type="entry name" value="ZF_RING_2"/>
    <property type="match status" value="1"/>
</dbReference>
<evidence type="ECO:0000313" key="12">
    <source>
        <dbReference type="Proteomes" id="UP001044222"/>
    </source>
</evidence>
<comment type="pathway">
    <text evidence="2 9">Protein modification; protein ubiquitination.</text>
</comment>
<protein>
    <recommendedName>
        <fullName evidence="9">E3 ubiquitin-protein ligase</fullName>
        <ecNumber evidence="9">2.3.2.27</ecNumber>
    </recommendedName>
</protein>
<dbReference type="EC" id="2.3.2.27" evidence="9"/>
<dbReference type="InterPro" id="IPR001841">
    <property type="entry name" value="Znf_RING"/>
</dbReference>
<evidence type="ECO:0000256" key="4">
    <source>
        <dbReference type="ARBA" id="ARBA00022679"/>
    </source>
</evidence>
<dbReference type="InterPro" id="IPR018957">
    <property type="entry name" value="Znf_C3HC4_RING-type"/>
</dbReference>
<comment type="subcellular location">
    <subcellularLocation>
        <location evidence="9">Cytoplasm</location>
    </subcellularLocation>
</comment>
<name>A0A9D3RMZ3_ANGAN</name>
<dbReference type="Pfam" id="PF18102">
    <property type="entry name" value="DTC"/>
    <property type="match status" value="1"/>
</dbReference>
<comment type="catalytic activity">
    <reaction evidence="1 9">
        <text>S-ubiquitinyl-[E2 ubiquitin-conjugating enzyme]-L-cysteine + [acceptor protein]-L-lysine = [E2 ubiquitin-conjugating enzyme]-L-cysteine + N(6)-ubiquitinyl-[acceptor protein]-L-lysine.</text>
        <dbReference type="EC" id="2.3.2.27"/>
    </reaction>
</comment>
<dbReference type="CDD" id="cd09633">
    <property type="entry name" value="Deltex_C"/>
    <property type="match status" value="1"/>
</dbReference>
<evidence type="ECO:0000256" key="9">
    <source>
        <dbReference type="RuleBase" id="RU367105"/>
    </source>
</evidence>
<dbReference type="GO" id="GO:0016567">
    <property type="term" value="P:protein ubiquitination"/>
    <property type="evidence" value="ECO:0007669"/>
    <property type="project" value="UniProtKB-UniRule"/>
</dbReference>
<evidence type="ECO:0000256" key="6">
    <source>
        <dbReference type="ARBA" id="ARBA00022771"/>
    </source>
</evidence>
<evidence type="ECO:0000313" key="11">
    <source>
        <dbReference type="EMBL" id="KAG5836220.1"/>
    </source>
</evidence>
<reference evidence="11" key="1">
    <citation type="submission" date="2021-01" db="EMBL/GenBank/DDBJ databases">
        <title>A chromosome-scale assembly of European eel, Anguilla anguilla.</title>
        <authorList>
            <person name="Henkel C."/>
            <person name="Jong-Raadsen S.A."/>
            <person name="Dufour S."/>
            <person name="Weltzien F.-A."/>
            <person name="Palstra A.P."/>
            <person name="Pelster B."/>
            <person name="Spaink H.P."/>
            <person name="Van Den Thillart G.E."/>
            <person name="Jansen H."/>
            <person name="Zahm M."/>
            <person name="Klopp C."/>
            <person name="Cedric C."/>
            <person name="Louis A."/>
            <person name="Berthelot C."/>
            <person name="Parey E."/>
            <person name="Roest Crollius H."/>
            <person name="Montfort J."/>
            <person name="Robinson-Rechavi M."/>
            <person name="Bucao C."/>
            <person name="Bouchez O."/>
            <person name="Gislard M."/>
            <person name="Lluch J."/>
            <person name="Milhes M."/>
            <person name="Lampietro C."/>
            <person name="Lopez Roques C."/>
            <person name="Donnadieu C."/>
            <person name="Braasch I."/>
            <person name="Desvignes T."/>
            <person name="Postlethwait J."/>
            <person name="Bobe J."/>
            <person name="Guiguen Y."/>
            <person name="Dirks R."/>
        </authorList>
    </citation>
    <scope>NUCLEOTIDE SEQUENCE</scope>
    <source>
        <strain evidence="11">Tag_6206</strain>
        <tissue evidence="11">Liver</tissue>
    </source>
</reference>
<dbReference type="GO" id="GO:0061630">
    <property type="term" value="F:ubiquitin protein ligase activity"/>
    <property type="evidence" value="ECO:0007669"/>
    <property type="project" value="UniProtKB-UniRule"/>
</dbReference>
<dbReference type="AlphaFoldDB" id="A0A9D3RMZ3"/>
<dbReference type="InterPro" id="IPR039399">
    <property type="entry name" value="Deltex_C_sf"/>
</dbReference>
<evidence type="ECO:0000256" key="3">
    <source>
        <dbReference type="ARBA" id="ARBA00009413"/>
    </source>
</evidence>